<dbReference type="EMBL" id="HG793135">
    <property type="protein sequence ID" value="CRL18781.1"/>
    <property type="molecule type" value="Genomic_DNA"/>
</dbReference>
<feature type="chain" id="PRO_5005194989" evidence="1">
    <location>
        <begin position="24"/>
        <end position="50"/>
    </location>
</feature>
<protein>
    <submittedName>
        <fullName evidence="2">Str. FM013</fullName>
    </submittedName>
</protein>
<evidence type="ECO:0000256" key="1">
    <source>
        <dbReference type="SAM" id="SignalP"/>
    </source>
</evidence>
<evidence type="ECO:0000313" key="2">
    <source>
        <dbReference type="EMBL" id="CRL18781.1"/>
    </source>
</evidence>
<keyword evidence="1" id="KW-0732">Signal</keyword>
<dbReference type="Proteomes" id="UP000053732">
    <property type="component" value="Unassembled WGS sequence"/>
</dbReference>
<organism evidence="2 3">
    <name type="scientific">Penicillium camemberti (strain FM 013)</name>
    <dbReference type="NCBI Taxonomy" id="1429867"/>
    <lineage>
        <taxon>Eukaryota</taxon>
        <taxon>Fungi</taxon>
        <taxon>Dikarya</taxon>
        <taxon>Ascomycota</taxon>
        <taxon>Pezizomycotina</taxon>
        <taxon>Eurotiomycetes</taxon>
        <taxon>Eurotiomycetidae</taxon>
        <taxon>Eurotiales</taxon>
        <taxon>Aspergillaceae</taxon>
        <taxon>Penicillium</taxon>
    </lineage>
</organism>
<reference evidence="2 3" key="1">
    <citation type="journal article" date="2014" name="Nat. Commun.">
        <title>Multiple recent horizontal transfers of a large genomic region in cheese making fungi.</title>
        <authorList>
            <person name="Cheeseman K."/>
            <person name="Ropars J."/>
            <person name="Renault P."/>
            <person name="Dupont J."/>
            <person name="Gouzy J."/>
            <person name="Branca A."/>
            <person name="Abraham A.L."/>
            <person name="Ceppi M."/>
            <person name="Conseiller E."/>
            <person name="Debuchy R."/>
            <person name="Malagnac F."/>
            <person name="Goarin A."/>
            <person name="Silar P."/>
            <person name="Lacoste S."/>
            <person name="Sallet E."/>
            <person name="Bensimon A."/>
            <person name="Giraud T."/>
            <person name="Brygoo Y."/>
        </authorList>
    </citation>
    <scope>NUCLEOTIDE SEQUENCE [LARGE SCALE GENOMIC DNA]</scope>
    <source>
        <strain evidence="3">FM 013</strain>
    </source>
</reference>
<keyword evidence="3" id="KW-1185">Reference proteome</keyword>
<dbReference type="AlphaFoldDB" id="A0A0G4NXI9"/>
<gene>
    <name evidence="2" type="ORF">PCAMFM013_S002g000651</name>
</gene>
<proteinExistence type="predicted"/>
<sequence length="50" mass="5749">MGKINLFLVGLLGLEFLLPISFRQWSSARASVKIPRGRIRELDYNSCILR</sequence>
<name>A0A0G4NXI9_PENC3</name>
<feature type="signal peptide" evidence="1">
    <location>
        <begin position="1"/>
        <end position="23"/>
    </location>
</feature>
<evidence type="ECO:0000313" key="3">
    <source>
        <dbReference type="Proteomes" id="UP000053732"/>
    </source>
</evidence>
<accession>A0A0G4NXI9</accession>